<dbReference type="InterPro" id="IPR021489">
    <property type="entry name" value="DUF3143"/>
</dbReference>
<dbReference type="PANTHER" id="PTHR35765:SF2">
    <property type="entry name" value="OS05G0569200 PROTEIN"/>
    <property type="match status" value="1"/>
</dbReference>
<evidence type="ECO:0000313" key="2">
    <source>
        <dbReference type="Proteomes" id="UP001152523"/>
    </source>
</evidence>
<dbReference type="Pfam" id="PF11341">
    <property type="entry name" value="DUF3143"/>
    <property type="match status" value="1"/>
</dbReference>
<dbReference type="EMBL" id="CAMAPF010000930">
    <property type="protein sequence ID" value="CAH9123493.1"/>
    <property type="molecule type" value="Genomic_DNA"/>
</dbReference>
<dbReference type="PANTHER" id="PTHR35765">
    <property type="entry name" value="OS05G0569200 PROTEIN"/>
    <property type="match status" value="1"/>
</dbReference>
<dbReference type="AlphaFoldDB" id="A0AAV0EIC7"/>
<evidence type="ECO:0000313" key="1">
    <source>
        <dbReference type="EMBL" id="CAH9123493.1"/>
    </source>
</evidence>
<gene>
    <name evidence="1" type="ORF">CEPIT_LOCUS25260</name>
</gene>
<proteinExistence type="predicted"/>
<accession>A0AAV0EIC7</accession>
<sequence length="149" mass="16514">MGYCVNHFVSLSIIASAPLQPRNTCAFFFTKPSGRKTCSSNVTGKMRQPSMAEGISASTYKRFARFALEETRKQTQLSPSLLQDTFGCSVAYLPLSHLRLDCSSIYPLRGVMECRYLKSGPGGLEKDVERRFSYALSREDIENAILGGP</sequence>
<comment type="caution">
    <text evidence="1">The sequence shown here is derived from an EMBL/GenBank/DDBJ whole genome shotgun (WGS) entry which is preliminary data.</text>
</comment>
<protein>
    <submittedName>
        <fullName evidence="1">Uncharacterized protein</fullName>
    </submittedName>
</protein>
<organism evidence="1 2">
    <name type="scientific">Cuscuta epithymum</name>
    <dbReference type="NCBI Taxonomy" id="186058"/>
    <lineage>
        <taxon>Eukaryota</taxon>
        <taxon>Viridiplantae</taxon>
        <taxon>Streptophyta</taxon>
        <taxon>Embryophyta</taxon>
        <taxon>Tracheophyta</taxon>
        <taxon>Spermatophyta</taxon>
        <taxon>Magnoliopsida</taxon>
        <taxon>eudicotyledons</taxon>
        <taxon>Gunneridae</taxon>
        <taxon>Pentapetalae</taxon>
        <taxon>asterids</taxon>
        <taxon>lamiids</taxon>
        <taxon>Solanales</taxon>
        <taxon>Convolvulaceae</taxon>
        <taxon>Cuscuteae</taxon>
        <taxon>Cuscuta</taxon>
        <taxon>Cuscuta subgen. Cuscuta</taxon>
    </lineage>
</organism>
<dbReference type="Proteomes" id="UP001152523">
    <property type="component" value="Unassembled WGS sequence"/>
</dbReference>
<reference evidence="1" key="1">
    <citation type="submission" date="2022-07" db="EMBL/GenBank/DDBJ databases">
        <authorList>
            <person name="Macas J."/>
            <person name="Novak P."/>
            <person name="Neumann P."/>
        </authorList>
    </citation>
    <scope>NUCLEOTIDE SEQUENCE</scope>
</reference>
<name>A0AAV0EIC7_9ASTE</name>
<keyword evidence="2" id="KW-1185">Reference proteome</keyword>